<dbReference type="RefSeq" id="WP_380232965.1">
    <property type="nucleotide sequence ID" value="NZ_JBHSVH010000002.1"/>
</dbReference>
<dbReference type="Proteomes" id="UP001596435">
    <property type="component" value="Unassembled WGS sequence"/>
</dbReference>
<dbReference type="EMBL" id="JBHTAJ010000121">
    <property type="protein sequence ID" value="MFC7184814.1"/>
    <property type="molecule type" value="Genomic_DNA"/>
</dbReference>
<evidence type="ECO:0000313" key="1">
    <source>
        <dbReference type="EMBL" id="MFC7184814.1"/>
    </source>
</evidence>
<sequence length="51" mass="5451">MVRLSLDDLLHVAALRQLGDQLGVTRDLDGVGDPVVLVADLLLVQEQNVAS</sequence>
<name>A0ABW2G944_9ACTN</name>
<comment type="caution">
    <text evidence="1">The sequence shown here is derived from an EMBL/GenBank/DDBJ whole genome shotgun (WGS) entry which is preliminary data.</text>
</comment>
<accession>A0ABW2G944</accession>
<gene>
    <name evidence="1" type="ORF">ACFQMG_35235</name>
</gene>
<keyword evidence="2" id="KW-1185">Reference proteome</keyword>
<reference evidence="2" key="1">
    <citation type="journal article" date="2019" name="Int. J. Syst. Evol. Microbiol.">
        <title>The Global Catalogue of Microorganisms (GCM) 10K type strain sequencing project: providing services to taxonomists for standard genome sequencing and annotation.</title>
        <authorList>
            <consortium name="The Broad Institute Genomics Platform"/>
            <consortium name="The Broad Institute Genome Sequencing Center for Infectious Disease"/>
            <person name="Wu L."/>
            <person name="Ma J."/>
        </authorList>
    </citation>
    <scope>NUCLEOTIDE SEQUENCE [LARGE SCALE GENOMIC DNA]</scope>
    <source>
        <strain evidence="2">CGMCC 1.12859</strain>
    </source>
</reference>
<protein>
    <submittedName>
        <fullName evidence="1">Uncharacterized protein</fullName>
    </submittedName>
</protein>
<proteinExistence type="predicted"/>
<evidence type="ECO:0000313" key="2">
    <source>
        <dbReference type="Proteomes" id="UP001596435"/>
    </source>
</evidence>
<organism evidence="1 2">
    <name type="scientific">Kitasatospora paranensis</name>
    <dbReference type="NCBI Taxonomy" id="258053"/>
    <lineage>
        <taxon>Bacteria</taxon>
        <taxon>Bacillati</taxon>
        <taxon>Actinomycetota</taxon>
        <taxon>Actinomycetes</taxon>
        <taxon>Kitasatosporales</taxon>
        <taxon>Streptomycetaceae</taxon>
        <taxon>Kitasatospora</taxon>
    </lineage>
</organism>